<keyword evidence="1" id="KW-0671">Queuosine biosynthesis</keyword>
<dbReference type="Proteomes" id="UP000244896">
    <property type="component" value="Chromosome"/>
</dbReference>
<dbReference type="EMBL" id="CP023004">
    <property type="protein sequence ID" value="AWI09513.1"/>
    <property type="molecule type" value="Genomic_DNA"/>
</dbReference>
<dbReference type="InterPro" id="IPR018317">
    <property type="entry name" value="QueC"/>
</dbReference>
<accession>A0A2U8E3P4</accession>
<dbReference type="GO" id="GO:0008616">
    <property type="term" value="P:tRNA queuosine(34) biosynthetic process"/>
    <property type="evidence" value="ECO:0007669"/>
    <property type="project" value="UniProtKB-KW"/>
</dbReference>
<evidence type="ECO:0000313" key="2">
    <source>
        <dbReference type="EMBL" id="AWI09513.1"/>
    </source>
</evidence>
<dbReference type="AlphaFoldDB" id="A0A2U8E3P4"/>
<name>A0A2U8E3P4_9BACT</name>
<evidence type="ECO:0000256" key="1">
    <source>
        <dbReference type="ARBA" id="ARBA00022785"/>
    </source>
</evidence>
<proteinExistence type="predicted"/>
<evidence type="ECO:0000313" key="3">
    <source>
        <dbReference type="Proteomes" id="UP000244896"/>
    </source>
</evidence>
<sequence>MEAFCFKELTVRDEELVCLAGIVAFADRLVRRKASLGWSRNLEIVMPVAEPRFWQQPEIVDTLLEALRYLTGDAWRFKFIKRAGRLPRVRQAEMDLGQGEFQVIPFSNGMDSFAQSRLLRKERPHISPIRVTAWNHGLAGSRTWLTDADGTRYRRVAVPIKFSFKGNADQTYRTRGFLFSVLAGLAAHMSGAKSIVIPEAGQGALGPSLVPVGAESPHRGSHPGFSRRMAAFFRAFWQKTISFEHPQLWHTKGEVLTMLKKENLHEGWEKTFSCSRGQRDIRTERHKKIHCGICSGCMLRRLAVFSADLPEPADTYMWPDLSASSLEESLCEDARRPVSTNDWDIAVHAVMAMEDLARLANTPITHPKMENALFDAFGNNPQQLAGGAEPLRRLLLAHQTEWRKFTQQLGPESWVNQQIAHL</sequence>
<dbReference type="Pfam" id="PF06508">
    <property type="entry name" value="QueC"/>
    <property type="match status" value="1"/>
</dbReference>
<protein>
    <recommendedName>
        <fullName evidence="4">ATPase</fullName>
    </recommendedName>
</protein>
<dbReference type="Gene3D" id="3.40.50.620">
    <property type="entry name" value="HUPs"/>
    <property type="match status" value="1"/>
</dbReference>
<reference evidence="2 3" key="1">
    <citation type="journal article" date="2018" name="Syst. Appl. Microbiol.">
        <title>Ereboglobus luteus gen. nov. sp. nov. from cockroach guts, and new insights into the oxygen relationship of the genera Opitutus and Didymococcus (Verrucomicrobia: Opitutaceae).</title>
        <authorList>
            <person name="Tegtmeier D."/>
            <person name="Belitz A."/>
            <person name="Radek R."/>
            <person name="Heimerl T."/>
            <person name="Brune A."/>
        </authorList>
    </citation>
    <scope>NUCLEOTIDE SEQUENCE [LARGE SCALE GENOMIC DNA]</scope>
    <source>
        <strain evidence="2 3">Ho45</strain>
    </source>
</reference>
<organism evidence="2 3">
    <name type="scientific">Ereboglobus luteus</name>
    <dbReference type="NCBI Taxonomy" id="1796921"/>
    <lineage>
        <taxon>Bacteria</taxon>
        <taxon>Pseudomonadati</taxon>
        <taxon>Verrucomicrobiota</taxon>
        <taxon>Opitutia</taxon>
        <taxon>Opitutales</taxon>
        <taxon>Opitutaceae</taxon>
        <taxon>Ereboglobus</taxon>
    </lineage>
</organism>
<evidence type="ECO:0008006" key="4">
    <source>
        <dbReference type="Google" id="ProtNLM"/>
    </source>
</evidence>
<dbReference type="KEGG" id="elut:CKA38_09890"/>
<dbReference type="SUPFAM" id="SSF52402">
    <property type="entry name" value="Adenine nucleotide alpha hydrolases-like"/>
    <property type="match status" value="1"/>
</dbReference>
<keyword evidence="3" id="KW-1185">Reference proteome</keyword>
<gene>
    <name evidence="2" type="ORF">CKA38_09890</name>
</gene>
<dbReference type="InterPro" id="IPR014729">
    <property type="entry name" value="Rossmann-like_a/b/a_fold"/>
</dbReference>